<dbReference type="PANTHER" id="PTHR46765:SF1">
    <property type="entry name" value="P-LOOP CONTAINING NUCLEOSIDE TRIPHOSPHATE HYDROLASES SUPERFAMILY PROTEIN"/>
    <property type="match status" value="1"/>
</dbReference>
<evidence type="ECO:0000259" key="6">
    <source>
        <dbReference type="PROSITE" id="PS50157"/>
    </source>
</evidence>
<dbReference type="CDD" id="cd00009">
    <property type="entry name" value="AAA"/>
    <property type="match status" value="1"/>
</dbReference>
<comment type="caution">
    <text evidence="7">The sequence shown here is derived from an EMBL/GenBank/DDBJ whole genome shotgun (WGS) entry which is preliminary data.</text>
</comment>
<comment type="similarity">
    <text evidence="3">Belongs to the activator 1 small subunits family. CTF18 subfamily.</text>
</comment>
<dbReference type="SUPFAM" id="SSF52540">
    <property type="entry name" value="P-loop containing nucleoside triphosphate hydrolases"/>
    <property type="match status" value="1"/>
</dbReference>
<dbReference type="OrthoDB" id="2195431at2759"/>
<evidence type="ECO:0000313" key="8">
    <source>
        <dbReference type="Proteomes" id="UP000466442"/>
    </source>
</evidence>
<evidence type="ECO:0000256" key="2">
    <source>
        <dbReference type="ARBA" id="ARBA00023242"/>
    </source>
</evidence>
<dbReference type="PRINTS" id="PR00830">
    <property type="entry name" value="ENDOLAPTASE"/>
</dbReference>
<dbReference type="Gene3D" id="3.30.160.60">
    <property type="entry name" value="Classic Zinc Finger"/>
    <property type="match status" value="1"/>
</dbReference>
<feature type="compositionally biased region" description="Low complexity" evidence="5">
    <location>
        <begin position="802"/>
        <end position="818"/>
    </location>
</feature>
<dbReference type="InterPro" id="IPR053016">
    <property type="entry name" value="CTF18-RFC_complex"/>
</dbReference>
<comment type="subcellular location">
    <subcellularLocation>
        <location evidence="1">Nucleus</location>
    </subcellularLocation>
</comment>
<feature type="compositionally biased region" description="Polar residues" evidence="5">
    <location>
        <begin position="61"/>
        <end position="80"/>
    </location>
</feature>
<dbReference type="Gene3D" id="3.40.50.300">
    <property type="entry name" value="P-loop containing nucleotide triphosphate hydrolases"/>
    <property type="match status" value="1"/>
</dbReference>
<evidence type="ECO:0000256" key="3">
    <source>
        <dbReference type="ARBA" id="ARBA00043975"/>
    </source>
</evidence>
<keyword evidence="8" id="KW-1185">Reference proteome</keyword>
<reference evidence="7" key="1">
    <citation type="journal article" date="2021" name="Mol. Ecol. Resour.">
        <title>Apolygus lucorum genome provides insights into omnivorousness and mesophyll feeding.</title>
        <authorList>
            <person name="Liu Y."/>
            <person name="Liu H."/>
            <person name="Wang H."/>
            <person name="Huang T."/>
            <person name="Liu B."/>
            <person name="Yang B."/>
            <person name="Yin L."/>
            <person name="Li B."/>
            <person name="Zhang Y."/>
            <person name="Zhang S."/>
            <person name="Jiang F."/>
            <person name="Zhang X."/>
            <person name="Ren Y."/>
            <person name="Wang B."/>
            <person name="Wang S."/>
            <person name="Lu Y."/>
            <person name="Wu K."/>
            <person name="Fan W."/>
            <person name="Wang G."/>
        </authorList>
    </citation>
    <scope>NUCLEOTIDE SEQUENCE</scope>
    <source>
        <strain evidence="7">12Hb</strain>
    </source>
</reference>
<dbReference type="Proteomes" id="UP000466442">
    <property type="component" value="Unassembled WGS sequence"/>
</dbReference>
<dbReference type="SMART" id="SM00382">
    <property type="entry name" value="AAA"/>
    <property type="match status" value="1"/>
</dbReference>
<accession>A0A8S9XL12</accession>
<dbReference type="EMBL" id="WIXP02000006">
    <property type="protein sequence ID" value="KAF6209284.1"/>
    <property type="molecule type" value="Genomic_DNA"/>
</dbReference>
<dbReference type="InterPro" id="IPR003593">
    <property type="entry name" value="AAA+_ATPase"/>
</dbReference>
<evidence type="ECO:0000313" key="7">
    <source>
        <dbReference type="EMBL" id="KAF6209284.1"/>
    </source>
</evidence>
<dbReference type="InterPro" id="IPR013087">
    <property type="entry name" value="Znf_C2H2_type"/>
</dbReference>
<feature type="domain" description="C2H2-type" evidence="6">
    <location>
        <begin position="824"/>
        <end position="847"/>
    </location>
</feature>
<dbReference type="PROSITE" id="PS50157">
    <property type="entry name" value="ZINC_FINGER_C2H2_2"/>
    <property type="match status" value="1"/>
</dbReference>
<name>A0A8S9XL12_APOLU</name>
<feature type="region of interest" description="Disordered" evidence="5">
    <location>
        <begin position="693"/>
        <end position="733"/>
    </location>
</feature>
<feature type="region of interest" description="Disordered" evidence="5">
    <location>
        <begin position="59"/>
        <end position="149"/>
    </location>
</feature>
<dbReference type="Pfam" id="PF00004">
    <property type="entry name" value="AAA"/>
    <property type="match status" value="1"/>
</dbReference>
<feature type="compositionally biased region" description="Polar residues" evidence="5">
    <location>
        <begin position="118"/>
        <end position="149"/>
    </location>
</feature>
<evidence type="ECO:0000256" key="1">
    <source>
        <dbReference type="ARBA" id="ARBA00004123"/>
    </source>
</evidence>
<dbReference type="InterPro" id="IPR027417">
    <property type="entry name" value="P-loop_NTPase"/>
</dbReference>
<proteinExistence type="inferred from homology"/>
<feature type="region of interest" description="Disordered" evidence="5">
    <location>
        <begin position="1011"/>
        <end position="1032"/>
    </location>
</feature>
<keyword evidence="4" id="KW-0479">Metal-binding</keyword>
<dbReference type="GO" id="GO:0016887">
    <property type="term" value="F:ATP hydrolysis activity"/>
    <property type="evidence" value="ECO:0007669"/>
    <property type="project" value="InterPro"/>
</dbReference>
<dbReference type="GO" id="GO:0008270">
    <property type="term" value="F:zinc ion binding"/>
    <property type="evidence" value="ECO:0007669"/>
    <property type="project" value="UniProtKB-KW"/>
</dbReference>
<dbReference type="InterPro" id="IPR003959">
    <property type="entry name" value="ATPase_AAA_core"/>
</dbReference>
<evidence type="ECO:0000256" key="5">
    <source>
        <dbReference type="SAM" id="MobiDB-lite"/>
    </source>
</evidence>
<dbReference type="PANTHER" id="PTHR46765">
    <property type="entry name" value="P-LOOP CONTAINING NUCLEOSIDE TRIPHOSPHATE HYDROLASES SUPERFAMILY PROTEIN"/>
    <property type="match status" value="1"/>
</dbReference>
<organism evidence="7 8">
    <name type="scientific">Apolygus lucorum</name>
    <name type="common">Small green plant bug</name>
    <name type="synonym">Lygocoris lucorum</name>
    <dbReference type="NCBI Taxonomy" id="248454"/>
    <lineage>
        <taxon>Eukaryota</taxon>
        <taxon>Metazoa</taxon>
        <taxon>Ecdysozoa</taxon>
        <taxon>Arthropoda</taxon>
        <taxon>Hexapoda</taxon>
        <taxon>Insecta</taxon>
        <taxon>Pterygota</taxon>
        <taxon>Neoptera</taxon>
        <taxon>Paraneoptera</taxon>
        <taxon>Hemiptera</taxon>
        <taxon>Heteroptera</taxon>
        <taxon>Panheteroptera</taxon>
        <taxon>Cimicomorpha</taxon>
        <taxon>Miridae</taxon>
        <taxon>Mirini</taxon>
        <taxon>Apolygus</taxon>
    </lineage>
</organism>
<feature type="region of interest" description="Disordered" evidence="5">
    <location>
        <begin position="748"/>
        <end position="820"/>
    </location>
</feature>
<keyword evidence="4" id="KW-0862">Zinc</keyword>
<dbReference type="PROSITE" id="PS00028">
    <property type="entry name" value="ZINC_FINGER_C2H2_1"/>
    <property type="match status" value="1"/>
</dbReference>
<protein>
    <recommendedName>
        <fullName evidence="6">C2H2-type domain-containing protein</fullName>
    </recommendedName>
</protein>
<dbReference type="GO" id="GO:0005524">
    <property type="term" value="F:ATP binding"/>
    <property type="evidence" value="ECO:0007669"/>
    <property type="project" value="InterPro"/>
</dbReference>
<feature type="compositionally biased region" description="Polar residues" evidence="5">
    <location>
        <begin position="772"/>
        <end position="781"/>
    </location>
</feature>
<dbReference type="AlphaFoldDB" id="A0A8S9XL12"/>
<gene>
    <name evidence="7" type="ORF">GE061_015029</name>
</gene>
<keyword evidence="2" id="KW-0539">Nucleus</keyword>
<evidence type="ECO:0000256" key="4">
    <source>
        <dbReference type="PROSITE-ProRule" id="PRU00042"/>
    </source>
</evidence>
<dbReference type="GO" id="GO:0005634">
    <property type="term" value="C:nucleus"/>
    <property type="evidence" value="ECO:0007669"/>
    <property type="project" value="UniProtKB-SubCell"/>
</dbReference>
<sequence>MRLTLSDHLLLESRASIRIHLPTPTTMDYPDPDEEYELMHADEFELMNELEEEEFDFPRNVSKQTPKRQLNFSNCAPSTSEAKKPVKIIKPPDDEYPSDDDLMNLQEVPVPPSHDSKTSPSCNSNAPNLTSRNDASPRTSSNGLESNASCNEASALNDDILVSNKRTVSDLFGDITDLELELSSQTKRQKLEEEQFEKEARQDLLIRTIVEQRRKLNEEKSSFGLIRDQKVKKLEDCISYGSVPKWPFIPACVKGERIYIRLHAEEKIQKDLKNVVCNSRSTGLLGVSYKELHNLAMSEVSRKIDKLESKKKAVVKSADNKDLWVEKYKPKIYLQLLSDEATNRSLLYWLKLWDKVVFNKEPKVIKHGFPGIDKRELLDEHGRPVQKVALLCGPPGLGKTTLAHMIAKQAGYTPIEVNASDDRSAQAFRTHLESATQMKSVMSSNPNPNCLILDEIDGAPQAAIDVLIKYITDKDLGTMMVLSEKSNNDIRACLSILQYLKAKSPRITLGQVQSSNVGAKDMQQGLFTVWESVFQIKLSKKGQGVSLASKKPKLVYPSTAYDVASRIQRNRQVLDFLFSGMSPKLQSYQQRGNLLLDVAPMLVILITPNVRPVSIQLYTQKEKNELNRVVSVMADYNVNYSQMRTSEGHYNFVLDPNIEELVCFSDNPTENITTYTVRQLLSKEVECEKIRRSSAKHFSHSEDSNAKDTTPAKLPSKDQVKTPSLPNHLQKLTPKAIKKKIADGWLNDPLATREGTPVNRFPDPKKKRIPVMNNNSNQPHNPCQPIGSQGIRGGAQRRPRQGRWPSSPSSSSLPSSSSTASLNHQCAHCERAFTSRSGLGLHVRRKHPVAANAAIDIERIQHRYASKELRRLAADEAVAVHNGVGNINVYLSERFPTRTVIAIKNLCQKPHYKQLVQEAILANSSGASPASPTADVEQQPAIQYPSPGTSGLLADLKTEVLRLRGQVGRIEGYESAYLRDLVRQAAEGLDSLEDEVAAYLGRIFPRVEDATVTQHQGGPPPRVVLRGGRRAD</sequence>
<keyword evidence="4" id="KW-0863">Zinc-finger</keyword>